<evidence type="ECO:0000313" key="2">
    <source>
        <dbReference type="EMBL" id="EFN55756.1"/>
    </source>
</evidence>
<evidence type="ECO:0000256" key="1">
    <source>
        <dbReference type="SAM" id="MobiDB-lite"/>
    </source>
</evidence>
<dbReference type="EMBL" id="GL433844">
    <property type="protein sequence ID" value="EFN55756.1"/>
    <property type="molecule type" value="Genomic_DNA"/>
</dbReference>
<accession>E1ZF10</accession>
<dbReference type="KEGG" id="cvr:CHLNCDRAFT_134110"/>
<sequence length="503" mass="50863">MATPVPSELHLAVHERDASALAALLASLSLAAMLGHSAVLGALLDAGAVPNPACARRALHPLAAAATSVHRSWGSGSSSEAMVSEQTAVEMCQRLLAAGADVVAACCPPHHSWPGVWLVCLESRAIQRLLLAALQQRACGVPGTFWPTFQQCSALLLLAAQADDARAYRHFAAALPTASLPSQYAALADEVVATACSGSGQRQVLRCMAEMAAAAAAGGEEAGDAQVLGPGAAAPAVAPAAAAAAAAGQLAPCVGVVLEAALAGAAQEGQAGEVALLLSAGVPATAAAVRGAVVGGQLEVLAQLLPRVAPAGLLPAQPAPGVVWAVPSGWRAASQYPCPLHTLLAVHAKEEQEALHPRSLAIAEALAAAGLRPAVYRGVVVHVEGEEGPRRVPSFDPARHDPSLQAHVRGGGRYLWLAATRPAWSRSQHRSFPPAFHTAARTLLLAAHRAHAPGGSGTAGSRTPCSPASAPPVPPALGCLPEHVLDEILHLAAYPLSAWAAVA</sequence>
<dbReference type="RefSeq" id="XP_005847858.1">
    <property type="nucleotide sequence ID" value="XM_005847796.1"/>
</dbReference>
<dbReference type="InParanoid" id="E1ZF10"/>
<dbReference type="Gene3D" id="1.25.40.20">
    <property type="entry name" value="Ankyrin repeat-containing domain"/>
    <property type="match status" value="1"/>
</dbReference>
<proteinExistence type="predicted"/>
<dbReference type="GeneID" id="17354957"/>
<protein>
    <submittedName>
        <fullName evidence="2">Uncharacterized protein</fullName>
    </submittedName>
</protein>
<dbReference type="Proteomes" id="UP000008141">
    <property type="component" value="Unassembled WGS sequence"/>
</dbReference>
<organism evidence="3">
    <name type="scientific">Chlorella variabilis</name>
    <name type="common">Green alga</name>
    <dbReference type="NCBI Taxonomy" id="554065"/>
    <lineage>
        <taxon>Eukaryota</taxon>
        <taxon>Viridiplantae</taxon>
        <taxon>Chlorophyta</taxon>
        <taxon>core chlorophytes</taxon>
        <taxon>Trebouxiophyceae</taxon>
        <taxon>Chlorellales</taxon>
        <taxon>Chlorellaceae</taxon>
        <taxon>Chlorella clade</taxon>
        <taxon>Chlorella</taxon>
    </lineage>
</organism>
<name>E1ZF10_CHLVA</name>
<keyword evidence="3" id="KW-1185">Reference proteome</keyword>
<gene>
    <name evidence="2" type="ORF">CHLNCDRAFT_134110</name>
</gene>
<reference evidence="2 3" key="1">
    <citation type="journal article" date="2010" name="Plant Cell">
        <title>The Chlorella variabilis NC64A genome reveals adaptation to photosymbiosis, coevolution with viruses, and cryptic sex.</title>
        <authorList>
            <person name="Blanc G."/>
            <person name="Duncan G."/>
            <person name="Agarkova I."/>
            <person name="Borodovsky M."/>
            <person name="Gurnon J."/>
            <person name="Kuo A."/>
            <person name="Lindquist E."/>
            <person name="Lucas S."/>
            <person name="Pangilinan J."/>
            <person name="Polle J."/>
            <person name="Salamov A."/>
            <person name="Terry A."/>
            <person name="Yamada T."/>
            <person name="Dunigan D.D."/>
            <person name="Grigoriev I.V."/>
            <person name="Claverie J.M."/>
            <person name="Van Etten J.L."/>
        </authorList>
    </citation>
    <scope>NUCLEOTIDE SEQUENCE [LARGE SCALE GENOMIC DNA]</scope>
    <source>
        <strain evidence="2 3">NC64A</strain>
    </source>
</reference>
<dbReference type="AlphaFoldDB" id="E1ZF10"/>
<feature type="region of interest" description="Disordered" evidence="1">
    <location>
        <begin position="451"/>
        <end position="471"/>
    </location>
</feature>
<evidence type="ECO:0000313" key="3">
    <source>
        <dbReference type="Proteomes" id="UP000008141"/>
    </source>
</evidence>
<dbReference type="InterPro" id="IPR036770">
    <property type="entry name" value="Ankyrin_rpt-contain_sf"/>
</dbReference>